<evidence type="ECO:0000259" key="12">
    <source>
        <dbReference type="PROSITE" id="PS50853"/>
    </source>
</evidence>
<gene>
    <name evidence="14" type="ORF">F1D05_27040</name>
</gene>
<evidence type="ECO:0000256" key="3">
    <source>
        <dbReference type="ARBA" id="ARBA00022729"/>
    </source>
</evidence>
<keyword evidence="9" id="KW-0624">Polysaccharide degradation</keyword>
<dbReference type="Gene3D" id="2.60.40.10">
    <property type="entry name" value="Immunoglobulins"/>
    <property type="match status" value="1"/>
</dbReference>
<evidence type="ECO:0000256" key="7">
    <source>
        <dbReference type="ARBA" id="ARBA00023157"/>
    </source>
</evidence>
<evidence type="ECO:0000313" key="15">
    <source>
        <dbReference type="Proteomes" id="UP000515563"/>
    </source>
</evidence>
<feature type="region of interest" description="Disordered" evidence="10">
    <location>
        <begin position="461"/>
        <end position="485"/>
    </location>
</feature>
<feature type="compositionally biased region" description="Polar residues" evidence="10">
    <location>
        <begin position="390"/>
        <end position="400"/>
    </location>
</feature>
<dbReference type="CDD" id="cd21112">
    <property type="entry name" value="alphaLP-like"/>
    <property type="match status" value="1"/>
</dbReference>
<evidence type="ECO:0000256" key="9">
    <source>
        <dbReference type="ARBA" id="ARBA00023326"/>
    </source>
</evidence>
<dbReference type="KEGG" id="kqi:F1D05_27040"/>
<accession>A0A7G6XAB3</accession>
<dbReference type="GO" id="GO:0005576">
    <property type="term" value="C:extracellular region"/>
    <property type="evidence" value="ECO:0007669"/>
    <property type="project" value="InterPro"/>
</dbReference>
<keyword evidence="4" id="KW-0378">Hydrolase</keyword>
<sequence>MIGGAAVVATIACLAPLGGVALAAESSPSPQALASHSVAQSQQVALHRLSDGLASTSAQAGRWIENGQLMVAVVNDPEAARVRKEGATPKLVKRTMTDLQLLLAKVDKAARQERGTGLQSWGIDPVTNKVVVRARASFQQRGAYGAIRGLGDGVQVVTVTTNLQQQSGEVNPGDPWWPGSESNCSVGFPATDAQGGKHFVTAGHCTNDANQAAYGQSGQANKLGTSNVGGTHSINAREGDMGVVDVTEAGWTISPAVNTWGQPAVTVTGSADAIVGDAVCHSGNTAPNWECGTVTAVNQSIDYGSVVIDGLSTTNACSEGGDSGGAWVRGDKAVGLHSGGNSSCVANDPGNSVFQPVNEALAKWNLTLLVGDGGPGDPTDTQAPTVPGNLRSTGTTSDSASLAWDASTDNTGVTGYDVYNGATLATTVTGTTATVSGLSADTSYSFTVVAKDAAGNKSKASAAVTARTQPGGGDPGGRTFSNGTDYPIRDYQTAVSAIRSTATGPANSPIKVTVEGNHTCLEDLNISLVSPSGRWYYLQRYGGTSCHPLPASKTYSVTSTENAAGTWTLRIGDNGPGDTGTLTNWSITL</sequence>
<organism evidence="14 15">
    <name type="scientific">Kribbella qitaiheensis</name>
    <dbReference type="NCBI Taxonomy" id="1544730"/>
    <lineage>
        <taxon>Bacteria</taxon>
        <taxon>Bacillati</taxon>
        <taxon>Actinomycetota</taxon>
        <taxon>Actinomycetes</taxon>
        <taxon>Propionibacteriales</taxon>
        <taxon>Kribbellaceae</taxon>
        <taxon>Kribbella</taxon>
    </lineage>
</organism>
<dbReference type="SUPFAM" id="SSF50494">
    <property type="entry name" value="Trypsin-like serine proteases"/>
    <property type="match status" value="1"/>
</dbReference>
<dbReference type="InterPro" id="IPR033116">
    <property type="entry name" value="TRYPSIN_SER"/>
</dbReference>
<dbReference type="InterPro" id="IPR004236">
    <property type="entry name" value="Pept_S1_alpha_lytic"/>
</dbReference>
<dbReference type="InterPro" id="IPR008979">
    <property type="entry name" value="Galactose-bd-like_sf"/>
</dbReference>
<dbReference type="SMART" id="SM00060">
    <property type="entry name" value="FN3"/>
    <property type="match status" value="1"/>
</dbReference>
<dbReference type="Pfam" id="PF01483">
    <property type="entry name" value="P_proprotein"/>
    <property type="match status" value="1"/>
</dbReference>
<dbReference type="EMBL" id="CP043661">
    <property type="protein sequence ID" value="QNE23178.1"/>
    <property type="molecule type" value="Genomic_DNA"/>
</dbReference>
<feature type="domain" description="P/Homo B" evidence="13">
    <location>
        <begin position="468"/>
        <end position="589"/>
    </location>
</feature>
<dbReference type="InterPro" id="IPR003961">
    <property type="entry name" value="FN3_dom"/>
</dbReference>
<dbReference type="InterPro" id="IPR036116">
    <property type="entry name" value="FN3_sf"/>
</dbReference>
<dbReference type="InterPro" id="IPR013783">
    <property type="entry name" value="Ig-like_fold"/>
</dbReference>
<dbReference type="Proteomes" id="UP000515563">
    <property type="component" value="Chromosome"/>
</dbReference>
<dbReference type="PROSITE" id="PS00134">
    <property type="entry name" value="TRYPSIN_HIS"/>
    <property type="match status" value="1"/>
</dbReference>
<dbReference type="Gene3D" id="2.40.10.10">
    <property type="entry name" value="Trypsin-like serine proteases"/>
    <property type="match status" value="2"/>
</dbReference>
<keyword evidence="15" id="KW-1185">Reference proteome</keyword>
<keyword evidence="9" id="KW-0119">Carbohydrate metabolism</keyword>
<feature type="domain" description="Fibronectin type-III" evidence="12">
    <location>
        <begin position="386"/>
        <end position="471"/>
    </location>
</feature>
<dbReference type="PROSITE" id="PS50853">
    <property type="entry name" value="FN3"/>
    <property type="match status" value="1"/>
</dbReference>
<dbReference type="InterPro" id="IPR009003">
    <property type="entry name" value="Peptidase_S1_PA"/>
</dbReference>
<dbReference type="SUPFAM" id="SSF49785">
    <property type="entry name" value="Galactose-binding domain-like"/>
    <property type="match status" value="1"/>
</dbReference>
<proteinExistence type="inferred from homology"/>
<dbReference type="InterPro" id="IPR043504">
    <property type="entry name" value="Peptidase_S1_PA_chymotrypsin"/>
</dbReference>
<keyword evidence="5" id="KW-0720">Serine protease</keyword>
<dbReference type="GO" id="GO:0016798">
    <property type="term" value="F:hydrolase activity, acting on glycosyl bonds"/>
    <property type="evidence" value="ECO:0007669"/>
    <property type="project" value="UniProtKB-KW"/>
</dbReference>
<evidence type="ECO:0000256" key="2">
    <source>
        <dbReference type="ARBA" id="ARBA00022670"/>
    </source>
</evidence>
<reference evidence="14 15" key="2">
    <citation type="journal article" date="2020" name="Microbiol. Resour. Announc.">
        <title>Antarctic desert soil bacteria exhibit high novel natural product potential, evaluated through long-read genome sequencing and comparative genomics.</title>
        <authorList>
            <person name="Benaud N."/>
            <person name="Edwards R.J."/>
            <person name="Amos T.G."/>
            <person name="D'Agostino P.M."/>
            <person name="Gutierrez-Chavez C."/>
            <person name="Montgomery K."/>
            <person name="Nicetic I."/>
            <person name="Ferrari B.C."/>
        </authorList>
    </citation>
    <scope>NUCLEOTIDE SEQUENCE [LARGE SCALE GENOMIC DNA]</scope>
    <source>
        <strain evidence="14 15">SPB151</strain>
    </source>
</reference>
<dbReference type="CDD" id="cd00063">
    <property type="entry name" value="FN3"/>
    <property type="match status" value="1"/>
</dbReference>
<dbReference type="Pfam" id="PF00041">
    <property type="entry name" value="fn3"/>
    <property type="match status" value="1"/>
</dbReference>
<dbReference type="SUPFAM" id="SSF49265">
    <property type="entry name" value="Fibronectin type III"/>
    <property type="match status" value="1"/>
</dbReference>
<keyword evidence="2" id="KW-0645">Protease</keyword>
<dbReference type="InterPro" id="IPR001316">
    <property type="entry name" value="Pept_S1A_streptogrisin"/>
</dbReference>
<evidence type="ECO:0000256" key="10">
    <source>
        <dbReference type="SAM" id="MobiDB-lite"/>
    </source>
</evidence>
<evidence type="ECO:0000256" key="8">
    <source>
        <dbReference type="ARBA" id="ARBA00023295"/>
    </source>
</evidence>
<feature type="signal peptide" evidence="11">
    <location>
        <begin position="1"/>
        <end position="23"/>
    </location>
</feature>
<dbReference type="Pfam" id="PF02983">
    <property type="entry name" value="Pro_Al_protease"/>
    <property type="match status" value="1"/>
</dbReference>
<dbReference type="PRINTS" id="PR00861">
    <property type="entry name" value="ALYTICPTASE"/>
</dbReference>
<dbReference type="AlphaFoldDB" id="A0A7G6XAB3"/>
<evidence type="ECO:0000259" key="13">
    <source>
        <dbReference type="PROSITE" id="PS51829"/>
    </source>
</evidence>
<evidence type="ECO:0008006" key="16">
    <source>
        <dbReference type="Google" id="ProtNLM"/>
    </source>
</evidence>
<keyword evidence="7" id="KW-1015">Disulfide bond</keyword>
<evidence type="ECO:0000256" key="1">
    <source>
        <dbReference type="ARBA" id="ARBA00007664"/>
    </source>
</evidence>
<dbReference type="GO" id="GO:0006508">
    <property type="term" value="P:proteolysis"/>
    <property type="evidence" value="ECO:0007669"/>
    <property type="project" value="UniProtKB-KW"/>
</dbReference>
<feature type="region of interest" description="Disordered" evidence="10">
    <location>
        <begin position="373"/>
        <end position="403"/>
    </location>
</feature>
<evidence type="ECO:0000256" key="4">
    <source>
        <dbReference type="ARBA" id="ARBA00022801"/>
    </source>
</evidence>
<evidence type="ECO:0000313" key="14">
    <source>
        <dbReference type="EMBL" id="QNE23178.1"/>
    </source>
</evidence>
<comment type="similarity">
    <text evidence="1">Belongs to the peptidase S1 family.</text>
</comment>
<reference evidence="15" key="1">
    <citation type="submission" date="2019-09" db="EMBL/GenBank/DDBJ databases">
        <title>Antimicrobial potential of Antarctic Bacteria.</title>
        <authorList>
            <person name="Benaud N."/>
            <person name="Edwards R.J."/>
            <person name="Ferrari B.C."/>
        </authorList>
    </citation>
    <scope>NUCLEOTIDE SEQUENCE [LARGE SCALE GENOMIC DNA]</scope>
    <source>
        <strain evidence="15">SPB151</strain>
    </source>
</reference>
<protein>
    <recommendedName>
        <fullName evidence="16">S1 family peptidase</fullName>
    </recommendedName>
</protein>
<feature type="chain" id="PRO_5029023205" description="S1 family peptidase" evidence="11">
    <location>
        <begin position="24"/>
        <end position="589"/>
    </location>
</feature>
<dbReference type="GO" id="GO:0004252">
    <property type="term" value="F:serine-type endopeptidase activity"/>
    <property type="evidence" value="ECO:0007669"/>
    <property type="project" value="InterPro"/>
</dbReference>
<keyword evidence="8" id="KW-0326">Glycosidase</keyword>
<dbReference type="PROSITE" id="PS00135">
    <property type="entry name" value="TRYPSIN_SER"/>
    <property type="match status" value="1"/>
</dbReference>
<dbReference type="GO" id="GO:0000272">
    <property type="term" value="P:polysaccharide catabolic process"/>
    <property type="evidence" value="ECO:0007669"/>
    <property type="project" value="UniProtKB-KW"/>
</dbReference>
<evidence type="ECO:0000256" key="6">
    <source>
        <dbReference type="ARBA" id="ARBA00023145"/>
    </source>
</evidence>
<dbReference type="Gene3D" id="2.60.120.260">
    <property type="entry name" value="Galactose-binding domain-like"/>
    <property type="match status" value="1"/>
</dbReference>
<name>A0A7G6XAB3_9ACTN</name>
<dbReference type="InterPro" id="IPR002884">
    <property type="entry name" value="P_dom"/>
</dbReference>
<keyword evidence="6" id="KW-0865">Zymogen</keyword>
<evidence type="ECO:0000256" key="11">
    <source>
        <dbReference type="SAM" id="SignalP"/>
    </source>
</evidence>
<dbReference type="InterPro" id="IPR018114">
    <property type="entry name" value="TRYPSIN_HIS"/>
</dbReference>
<keyword evidence="3 11" id="KW-0732">Signal</keyword>
<evidence type="ECO:0000256" key="5">
    <source>
        <dbReference type="ARBA" id="ARBA00022825"/>
    </source>
</evidence>
<dbReference type="PROSITE" id="PS51829">
    <property type="entry name" value="P_HOMO_B"/>
    <property type="match status" value="1"/>
</dbReference>